<proteinExistence type="predicted"/>
<dbReference type="Gene3D" id="3.50.50.60">
    <property type="entry name" value="FAD/NAD(P)-binding domain"/>
    <property type="match status" value="2"/>
</dbReference>
<keyword evidence="2" id="KW-0732">Signal</keyword>
<evidence type="ECO:0000259" key="6">
    <source>
        <dbReference type="Pfam" id="PF01593"/>
    </source>
</evidence>
<organism evidence="7 8">
    <name type="scientific">Colwellia psychrerythraea</name>
    <name type="common">Vibrio psychroerythus</name>
    <dbReference type="NCBI Taxonomy" id="28229"/>
    <lineage>
        <taxon>Bacteria</taxon>
        <taxon>Pseudomonadati</taxon>
        <taxon>Pseudomonadota</taxon>
        <taxon>Gammaproteobacteria</taxon>
        <taxon>Alteromonadales</taxon>
        <taxon>Colwelliaceae</taxon>
        <taxon>Colwellia</taxon>
    </lineage>
</organism>
<sequence length="551" mass="62482">MTDKRQSMIIIGAGLGGMSTGCYAQMNGYKSIILEMHDLPGGCCTSWDRRDYTFDWCISWLLGSGEGNSMNQIWQELGGLDNKKIIDFDIFNSVIDEELGEVHFYADPDRLEAHLLEISPVDKKLIKQFCDGVREFMTLIDAYPFLVPVGILNRWQRMKMMWPFMKRFNLIRKSMSTLMSDFADKMQSPLLKKAFNVIFYEQHPSFPLLPFYFNLACAAKKNAGVPEGGSLGLAQSIESRYKSLGGDIIYNSRVDKILVENDTAIGVELTDGQIIHADIVVSACDGNTVVKHMLGEKYLSKKLSHLYNKLQDEPGQMFPGYTTIFFGVNKDYRDLAHCRTHLLTEEEHAQCPGMTHPGMNVQVRNVHYPHTAPEGKSVLYITYFSDYEPWAELNNQEVQKKTIKRHTKVKRSVNYRIAKKKLAEFTIDKLSSHFPDLKEHIEYIDIATPLTQIRYTGNSKGTVLAWQPFLESGESLEDEINAMGTTGLPGLRNFYMAGHWVTTGGLIRAAATGRHVLHFICRDDDKSFDAWIGERVGFQGKSFQIKQGDVA</sequence>
<name>A0A099KQE0_COLPS</name>
<dbReference type="PATRIC" id="fig|28229.3.peg.2763"/>
<feature type="domain" description="Amine oxidase" evidence="6">
    <location>
        <begin position="17"/>
        <end position="402"/>
    </location>
</feature>
<keyword evidence="4" id="KW-0521">NADP</keyword>
<evidence type="ECO:0000256" key="2">
    <source>
        <dbReference type="ARBA" id="ARBA00022729"/>
    </source>
</evidence>
<dbReference type="OrthoDB" id="9774675at2"/>
<dbReference type="SUPFAM" id="SSF51905">
    <property type="entry name" value="FAD/NAD(P)-binding domain"/>
    <property type="match status" value="1"/>
</dbReference>
<dbReference type="PANTHER" id="PTHR46091:SF3">
    <property type="entry name" value="AMINE OXIDASE DOMAIN-CONTAINING PROTEIN"/>
    <property type="match status" value="1"/>
</dbReference>
<dbReference type="GO" id="GO:0016491">
    <property type="term" value="F:oxidoreductase activity"/>
    <property type="evidence" value="ECO:0007669"/>
    <property type="project" value="InterPro"/>
</dbReference>
<dbReference type="InterPro" id="IPR002937">
    <property type="entry name" value="Amino_oxidase"/>
</dbReference>
<evidence type="ECO:0000256" key="4">
    <source>
        <dbReference type="ARBA" id="ARBA00022857"/>
    </source>
</evidence>
<evidence type="ECO:0000256" key="5">
    <source>
        <dbReference type="ARBA" id="ARBA00023027"/>
    </source>
</evidence>
<dbReference type="Proteomes" id="UP000029868">
    <property type="component" value="Unassembled WGS sequence"/>
</dbReference>
<keyword evidence="1" id="KW-0285">Flavoprotein</keyword>
<evidence type="ECO:0000256" key="1">
    <source>
        <dbReference type="ARBA" id="ARBA00022630"/>
    </source>
</evidence>
<keyword evidence="5" id="KW-0520">NAD</keyword>
<evidence type="ECO:0000313" key="8">
    <source>
        <dbReference type="Proteomes" id="UP000029868"/>
    </source>
</evidence>
<reference evidence="7 8" key="1">
    <citation type="submission" date="2014-08" db="EMBL/GenBank/DDBJ databases">
        <title>Genomic and Phenotypic Diversity of Colwellia psychrerythraea strains from Disparate Marine Basins.</title>
        <authorList>
            <person name="Techtmann S.M."/>
            <person name="Stelling S.C."/>
            <person name="Utturkar S.M."/>
            <person name="Alshibli N."/>
            <person name="Harris A."/>
            <person name="Brown S.D."/>
            <person name="Hazen T.C."/>
        </authorList>
    </citation>
    <scope>NUCLEOTIDE SEQUENCE [LARGE SCALE GENOMIC DNA]</scope>
    <source>
        <strain evidence="7 8">GAB14E</strain>
    </source>
</reference>
<dbReference type="EMBL" id="JQEC01000039">
    <property type="protein sequence ID" value="KGJ91888.1"/>
    <property type="molecule type" value="Genomic_DNA"/>
</dbReference>
<accession>A0A099KQE0</accession>
<dbReference type="RefSeq" id="WP_033082767.1">
    <property type="nucleotide sequence ID" value="NZ_JQEC01000039.1"/>
</dbReference>
<dbReference type="InterPro" id="IPR036188">
    <property type="entry name" value="FAD/NAD-bd_sf"/>
</dbReference>
<dbReference type="InterPro" id="IPR052206">
    <property type="entry name" value="Retinol_saturase"/>
</dbReference>
<dbReference type="PANTHER" id="PTHR46091">
    <property type="entry name" value="BLR7054 PROTEIN"/>
    <property type="match status" value="1"/>
</dbReference>
<comment type="caution">
    <text evidence="7">The sequence shown here is derived from an EMBL/GenBank/DDBJ whole genome shotgun (WGS) entry which is preliminary data.</text>
</comment>
<protein>
    <recommendedName>
        <fullName evidence="6">Amine oxidase domain-containing protein</fullName>
    </recommendedName>
</protein>
<keyword evidence="3" id="KW-0274">FAD</keyword>
<gene>
    <name evidence="7" type="ORF">GAB14E_3045</name>
</gene>
<dbReference type="AlphaFoldDB" id="A0A099KQE0"/>
<evidence type="ECO:0000256" key="3">
    <source>
        <dbReference type="ARBA" id="ARBA00022827"/>
    </source>
</evidence>
<evidence type="ECO:0000313" key="7">
    <source>
        <dbReference type="EMBL" id="KGJ91888.1"/>
    </source>
</evidence>
<dbReference type="Pfam" id="PF01593">
    <property type="entry name" value="Amino_oxidase"/>
    <property type="match status" value="1"/>
</dbReference>
<dbReference type="PROSITE" id="PS51257">
    <property type="entry name" value="PROKAR_LIPOPROTEIN"/>
    <property type="match status" value="1"/>
</dbReference>